<dbReference type="Proteomes" id="UP000006049">
    <property type="component" value="Chromosome"/>
</dbReference>
<reference evidence="2 3" key="1">
    <citation type="submission" date="2012-06" db="EMBL/GenBank/DDBJ databases">
        <title>The complete genome of Aequorivita sublithincola DSM 14238.</title>
        <authorList>
            <consortium name="US DOE Joint Genome Institute (JGI-PGF)"/>
            <person name="Lucas S."/>
            <person name="Copeland A."/>
            <person name="Lapidus A."/>
            <person name="Goodwin L."/>
            <person name="Pitluck S."/>
            <person name="Peters L."/>
            <person name="Munk A.C.C."/>
            <person name="Kyrpides N."/>
            <person name="Mavromatis K."/>
            <person name="Pagani I."/>
            <person name="Ivanova N."/>
            <person name="Ovchinnikova G."/>
            <person name="Zeytun A."/>
            <person name="Detter J.C."/>
            <person name="Han C."/>
            <person name="Land M."/>
            <person name="Hauser L."/>
            <person name="Markowitz V."/>
            <person name="Cheng J.-F."/>
            <person name="Hugenholtz P."/>
            <person name="Woyke T."/>
            <person name="Wu D."/>
            <person name="Tindall B."/>
            <person name="Faehnrich R."/>
            <person name="Brambilla E."/>
            <person name="Klenk H.-P."/>
            <person name="Eisen J.A."/>
        </authorList>
    </citation>
    <scope>NUCLEOTIDE SEQUENCE [LARGE SCALE GENOMIC DNA]</scope>
    <source>
        <strain evidence="3">DSM 14238 / LMG 21431 / ACAM 643 / 9-3</strain>
    </source>
</reference>
<name>I3YVS5_AEQSU</name>
<keyword evidence="3" id="KW-1185">Reference proteome</keyword>
<dbReference type="InterPro" id="IPR052039">
    <property type="entry name" value="Caspase-related_regulators"/>
</dbReference>
<accession>I3YVS5</accession>
<protein>
    <recommendedName>
        <fullName evidence="1">Caspase family p20 domain-containing protein</fullName>
    </recommendedName>
</protein>
<dbReference type="GO" id="GO:0004197">
    <property type="term" value="F:cysteine-type endopeptidase activity"/>
    <property type="evidence" value="ECO:0007669"/>
    <property type="project" value="InterPro"/>
</dbReference>
<dbReference type="HOGENOM" id="CLU_569425_0_0_10"/>
<feature type="domain" description="Caspase family p20" evidence="1">
    <location>
        <begin position="46"/>
        <end position="120"/>
    </location>
</feature>
<dbReference type="PANTHER" id="PTHR22576">
    <property type="entry name" value="MUCOSA ASSOCIATED LYMPHOID TISSUE LYMPHOMA TRANSLOCATION PROTEIN 1/PARACASPASE"/>
    <property type="match status" value="1"/>
</dbReference>
<gene>
    <name evidence="2" type="ordered locus">Aeqsu_1609</name>
</gene>
<dbReference type="GO" id="GO:0006508">
    <property type="term" value="P:proteolysis"/>
    <property type="evidence" value="ECO:0007669"/>
    <property type="project" value="InterPro"/>
</dbReference>
<dbReference type="PANTHER" id="PTHR22576:SF37">
    <property type="entry name" value="MUCOSA-ASSOCIATED LYMPHOID TISSUE LYMPHOMA TRANSLOCATION PROTEIN 1"/>
    <property type="match status" value="1"/>
</dbReference>
<organism evidence="2 3">
    <name type="scientific">Aequorivita sublithincola (strain DSM 14238 / LMG 21431 / ACAM 643 / 9-3)</name>
    <dbReference type="NCBI Taxonomy" id="746697"/>
    <lineage>
        <taxon>Bacteria</taxon>
        <taxon>Pseudomonadati</taxon>
        <taxon>Bacteroidota</taxon>
        <taxon>Flavobacteriia</taxon>
        <taxon>Flavobacteriales</taxon>
        <taxon>Flavobacteriaceae</taxon>
        <taxon>Aequorivita</taxon>
    </lineage>
</organism>
<dbReference type="eggNOG" id="COG4249">
    <property type="taxonomic scope" value="Bacteria"/>
</dbReference>
<evidence type="ECO:0000259" key="1">
    <source>
        <dbReference type="PROSITE" id="PS50208"/>
    </source>
</evidence>
<dbReference type="KEGG" id="asl:Aeqsu_1609"/>
<dbReference type="PROSITE" id="PS50208">
    <property type="entry name" value="CASPASE_P20"/>
    <property type="match status" value="1"/>
</dbReference>
<dbReference type="OrthoDB" id="9812126at2"/>
<dbReference type="InterPro" id="IPR001309">
    <property type="entry name" value="Pept_C14_p20"/>
</dbReference>
<dbReference type="SUPFAM" id="SSF52129">
    <property type="entry name" value="Caspase-like"/>
    <property type="match status" value="1"/>
</dbReference>
<dbReference type="AlphaFoldDB" id="I3YVS5"/>
<dbReference type="Pfam" id="PF00656">
    <property type="entry name" value="Peptidase_C14"/>
    <property type="match status" value="1"/>
</dbReference>
<evidence type="ECO:0000313" key="3">
    <source>
        <dbReference type="Proteomes" id="UP000006049"/>
    </source>
</evidence>
<dbReference type="InterPro" id="IPR011600">
    <property type="entry name" value="Pept_C14_caspase"/>
</dbReference>
<dbReference type="EMBL" id="CP003280">
    <property type="protein sequence ID" value="AFL81093.1"/>
    <property type="molecule type" value="Genomic_DNA"/>
</dbReference>
<sequence>MYLKNGITSLSVFSIIVFMLISTTITAQIKNDVVPATRGAITPASSDKIALLIGNAAYEGENALKTPKNDVAKMETALKKLNFYIVRIDDASRDEMYQVFSVFEENSKQARVAFFYYSGHMVVLNDKNYLVPIDAKINKEENVISQTVALDSMMNNLKARESVIAIDVAYPSHFKFNKSASSNGISFAKPKNFDKGLLSFTTGSNATLKEGESSLFSTYFSKEIVNGFPYVAFLAARTNIKAITNGKQDLAAFGYITNCNTGYGSCSNWKDDTVMSFMPRFAFPWPPPQASARDVIPKGFFSTCKTLGDVNVILRSALDKAEYFEKSYYPIGDGEHGFVVTTRLEQINEDATSIKGTDRWAIKYNERKDISFSKYLSSLFFPQKGYFRVIAFIVTDNSLKKSSESPTKDEALGWLDNGEPDIPYGIPERLFTKNYNVTALIYEYQLPENDINAALVPHSLHQGREHLVKAKLWGELSKN</sequence>
<evidence type="ECO:0000313" key="2">
    <source>
        <dbReference type="EMBL" id="AFL81093.1"/>
    </source>
</evidence>
<dbReference type="Gene3D" id="3.40.50.1460">
    <property type="match status" value="1"/>
</dbReference>
<dbReference type="InterPro" id="IPR029030">
    <property type="entry name" value="Caspase-like_dom_sf"/>
</dbReference>
<dbReference type="RefSeq" id="WP_014782348.1">
    <property type="nucleotide sequence ID" value="NC_018013.1"/>
</dbReference>
<proteinExistence type="predicted"/>